<dbReference type="GO" id="GO:0000976">
    <property type="term" value="F:transcription cis-regulatory region binding"/>
    <property type="evidence" value="ECO:0007669"/>
    <property type="project" value="TreeGrafter"/>
</dbReference>
<dbReference type="InterPro" id="IPR050109">
    <property type="entry name" value="HTH-type_TetR-like_transc_reg"/>
</dbReference>
<sequence>MTTTVGETRPAGPGRQRLHEAAVRLFAEHGVSGTSLQMIADAVGVTKAAVYYHYRTKDELVVGVVAPFIDRVFAVLESAEARRGHRARVETLVDGLVDVVVDARRLYVVAAVDPVIAHLHAAYPRMAELGDRMQQLLAGPGADAERRVAVVLFLSGLVGPIGDPTCRDVPDEELRRMLSDIGRRLLLPRRRPRRVSDPA</sequence>
<dbReference type="PANTHER" id="PTHR30055">
    <property type="entry name" value="HTH-TYPE TRANSCRIPTIONAL REGULATOR RUTR"/>
    <property type="match status" value="1"/>
</dbReference>
<dbReference type="Gene3D" id="1.10.357.10">
    <property type="entry name" value="Tetracycline Repressor, domain 2"/>
    <property type="match status" value="1"/>
</dbReference>
<dbReference type="GO" id="GO:0003700">
    <property type="term" value="F:DNA-binding transcription factor activity"/>
    <property type="evidence" value="ECO:0007669"/>
    <property type="project" value="TreeGrafter"/>
</dbReference>
<dbReference type="InterPro" id="IPR001647">
    <property type="entry name" value="HTH_TetR"/>
</dbReference>
<comment type="caution">
    <text evidence="6">The sequence shown here is derived from an EMBL/GenBank/DDBJ whole genome shotgun (WGS) entry which is preliminary data.</text>
</comment>
<dbReference type="PRINTS" id="PR00455">
    <property type="entry name" value="HTHTETR"/>
</dbReference>
<evidence type="ECO:0000259" key="5">
    <source>
        <dbReference type="PROSITE" id="PS50977"/>
    </source>
</evidence>
<dbReference type="InterPro" id="IPR009057">
    <property type="entry name" value="Homeodomain-like_sf"/>
</dbReference>
<evidence type="ECO:0000256" key="4">
    <source>
        <dbReference type="PROSITE-ProRule" id="PRU00335"/>
    </source>
</evidence>
<dbReference type="AlphaFoldDB" id="A0A7Y9DMC7"/>
<dbReference type="PROSITE" id="PS50977">
    <property type="entry name" value="HTH_TETR_2"/>
    <property type="match status" value="1"/>
</dbReference>
<dbReference type="Proteomes" id="UP000521922">
    <property type="component" value="Unassembled WGS sequence"/>
</dbReference>
<evidence type="ECO:0000313" key="6">
    <source>
        <dbReference type="EMBL" id="NYD23253.1"/>
    </source>
</evidence>
<evidence type="ECO:0000256" key="1">
    <source>
        <dbReference type="ARBA" id="ARBA00023015"/>
    </source>
</evidence>
<keyword evidence="2 4" id="KW-0238">DNA-binding</keyword>
<dbReference type="EMBL" id="JACCBB010000001">
    <property type="protein sequence ID" value="NYD23253.1"/>
    <property type="molecule type" value="Genomic_DNA"/>
</dbReference>
<evidence type="ECO:0000313" key="7">
    <source>
        <dbReference type="Proteomes" id="UP000521922"/>
    </source>
</evidence>
<reference evidence="6 7" key="1">
    <citation type="submission" date="2020-07" db="EMBL/GenBank/DDBJ databases">
        <title>Sequencing the genomes of 1000 actinobacteria strains.</title>
        <authorList>
            <person name="Klenk H.-P."/>
        </authorList>
    </citation>
    <scope>NUCLEOTIDE SEQUENCE [LARGE SCALE GENOMIC DNA]</scope>
    <source>
        <strain evidence="6 7">DSM 7487</strain>
    </source>
</reference>
<keyword evidence="7" id="KW-1185">Reference proteome</keyword>
<evidence type="ECO:0000256" key="3">
    <source>
        <dbReference type="ARBA" id="ARBA00023163"/>
    </source>
</evidence>
<name>A0A7Y9DMC7_9ACTN</name>
<keyword evidence="3" id="KW-0804">Transcription</keyword>
<gene>
    <name evidence="6" type="ORF">BJ968_002793</name>
</gene>
<keyword evidence="1" id="KW-0805">Transcription regulation</keyword>
<dbReference type="Pfam" id="PF00440">
    <property type="entry name" value="TetR_N"/>
    <property type="match status" value="1"/>
</dbReference>
<protein>
    <submittedName>
        <fullName evidence="6">AcrR family transcriptional regulator</fullName>
    </submittedName>
</protein>
<feature type="DNA-binding region" description="H-T-H motif" evidence="4">
    <location>
        <begin position="35"/>
        <end position="54"/>
    </location>
</feature>
<feature type="domain" description="HTH tetR-type" evidence="5">
    <location>
        <begin position="12"/>
        <end position="72"/>
    </location>
</feature>
<evidence type="ECO:0000256" key="2">
    <source>
        <dbReference type="ARBA" id="ARBA00023125"/>
    </source>
</evidence>
<dbReference type="PANTHER" id="PTHR30055:SF234">
    <property type="entry name" value="HTH-TYPE TRANSCRIPTIONAL REGULATOR BETI"/>
    <property type="match status" value="1"/>
</dbReference>
<dbReference type="RefSeq" id="WP_179752840.1">
    <property type="nucleotide sequence ID" value="NZ_BAAAGN010000010.1"/>
</dbReference>
<proteinExistence type="predicted"/>
<accession>A0A7Y9DMC7</accession>
<dbReference type="SUPFAM" id="SSF46689">
    <property type="entry name" value="Homeodomain-like"/>
    <property type="match status" value="1"/>
</dbReference>
<organism evidence="6 7">
    <name type="scientific">Kineococcus aurantiacus</name>
    <dbReference type="NCBI Taxonomy" id="37633"/>
    <lineage>
        <taxon>Bacteria</taxon>
        <taxon>Bacillati</taxon>
        <taxon>Actinomycetota</taxon>
        <taxon>Actinomycetes</taxon>
        <taxon>Kineosporiales</taxon>
        <taxon>Kineosporiaceae</taxon>
        <taxon>Kineococcus</taxon>
    </lineage>
</organism>